<gene>
    <name evidence="7" type="ORF">ENS29_06430</name>
</gene>
<evidence type="ECO:0000259" key="4">
    <source>
        <dbReference type="Pfam" id="PF25954"/>
    </source>
</evidence>
<evidence type="ECO:0000256" key="3">
    <source>
        <dbReference type="SAM" id="MobiDB-lite"/>
    </source>
</evidence>
<dbReference type="EMBL" id="DSUH01000147">
    <property type="protein sequence ID" value="HGU32476.1"/>
    <property type="molecule type" value="Genomic_DNA"/>
</dbReference>
<keyword evidence="2" id="KW-0813">Transport</keyword>
<evidence type="ECO:0000259" key="6">
    <source>
        <dbReference type="Pfam" id="PF25975"/>
    </source>
</evidence>
<dbReference type="GO" id="GO:0022857">
    <property type="term" value="F:transmembrane transporter activity"/>
    <property type="evidence" value="ECO:0007669"/>
    <property type="project" value="InterPro"/>
</dbReference>
<dbReference type="InterPro" id="IPR006143">
    <property type="entry name" value="RND_pump_MFP"/>
</dbReference>
<dbReference type="InterPro" id="IPR051909">
    <property type="entry name" value="MFP_Cation_Efflux"/>
</dbReference>
<evidence type="ECO:0000256" key="1">
    <source>
        <dbReference type="ARBA" id="ARBA00009477"/>
    </source>
</evidence>
<evidence type="ECO:0000259" key="5">
    <source>
        <dbReference type="Pfam" id="PF25973"/>
    </source>
</evidence>
<dbReference type="InterPro" id="IPR058649">
    <property type="entry name" value="CzcB_C"/>
</dbReference>
<dbReference type="GO" id="GO:0015679">
    <property type="term" value="P:plasma membrane copper ion transport"/>
    <property type="evidence" value="ECO:0007669"/>
    <property type="project" value="TreeGrafter"/>
</dbReference>
<feature type="domain" description="CzcB-like barrel-sandwich hybrid" evidence="5">
    <location>
        <begin position="133"/>
        <end position="309"/>
    </location>
</feature>
<dbReference type="Pfam" id="PF25975">
    <property type="entry name" value="CzcB_C"/>
    <property type="match status" value="1"/>
</dbReference>
<name>A0A7C4RRH2_9BACT</name>
<feature type="region of interest" description="Disordered" evidence="3">
    <location>
        <begin position="187"/>
        <end position="242"/>
    </location>
</feature>
<feature type="compositionally biased region" description="Polar residues" evidence="3">
    <location>
        <begin position="220"/>
        <end position="230"/>
    </location>
</feature>
<dbReference type="FunFam" id="2.40.30.170:FF:000010">
    <property type="entry name" value="Efflux RND transporter periplasmic adaptor subunit"/>
    <property type="match status" value="1"/>
</dbReference>
<reference evidence="7" key="1">
    <citation type="journal article" date="2020" name="mSystems">
        <title>Genome- and Community-Level Interaction Insights into Carbon Utilization and Element Cycling Functions of Hydrothermarchaeota in Hydrothermal Sediment.</title>
        <authorList>
            <person name="Zhou Z."/>
            <person name="Liu Y."/>
            <person name="Xu W."/>
            <person name="Pan J."/>
            <person name="Luo Z.H."/>
            <person name="Li M."/>
        </authorList>
    </citation>
    <scope>NUCLEOTIDE SEQUENCE [LARGE SCALE GENOMIC DNA]</scope>
    <source>
        <strain evidence="7">SpSt-477</strain>
    </source>
</reference>
<dbReference type="Gene3D" id="2.40.30.170">
    <property type="match status" value="1"/>
</dbReference>
<dbReference type="GO" id="GO:0030313">
    <property type="term" value="C:cell envelope"/>
    <property type="evidence" value="ECO:0007669"/>
    <property type="project" value="TreeGrafter"/>
</dbReference>
<dbReference type="InterPro" id="IPR058647">
    <property type="entry name" value="BSH_CzcB-like"/>
</dbReference>
<dbReference type="Gene3D" id="2.40.420.20">
    <property type="match status" value="1"/>
</dbReference>
<comment type="similarity">
    <text evidence="1">Belongs to the membrane fusion protein (MFP) (TC 8.A.1) family.</text>
</comment>
<proteinExistence type="inferred from homology"/>
<dbReference type="GO" id="GO:0016020">
    <property type="term" value="C:membrane"/>
    <property type="evidence" value="ECO:0007669"/>
    <property type="project" value="InterPro"/>
</dbReference>
<dbReference type="SUPFAM" id="SSF111369">
    <property type="entry name" value="HlyD-like secretion proteins"/>
    <property type="match status" value="1"/>
</dbReference>
<accession>A0A7C4RRH2</accession>
<dbReference type="AlphaFoldDB" id="A0A7C4RRH2"/>
<feature type="compositionally biased region" description="Polar residues" evidence="3">
    <location>
        <begin position="202"/>
        <end position="212"/>
    </location>
</feature>
<feature type="domain" description="CzcB-like C-terminal circularly permuted SH3-like" evidence="6">
    <location>
        <begin position="394"/>
        <end position="453"/>
    </location>
</feature>
<protein>
    <submittedName>
        <fullName evidence="7">Efflux RND transporter periplasmic adaptor subunit</fullName>
    </submittedName>
</protein>
<feature type="region of interest" description="Disordered" evidence="3">
    <location>
        <begin position="470"/>
        <end position="493"/>
    </location>
</feature>
<evidence type="ECO:0000313" key="7">
    <source>
        <dbReference type="EMBL" id="HGU32476.1"/>
    </source>
</evidence>
<dbReference type="InterPro" id="IPR058792">
    <property type="entry name" value="Beta-barrel_RND_2"/>
</dbReference>
<dbReference type="PANTHER" id="PTHR30097:SF4">
    <property type="entry name" value="SLR6042 PROTEIN"/>
    <property type="match status" value="1"/>
</dbReference>
<feature type="compositionally biased region" description="Basic and acidic residues" evidence="3">
    <location>
        <begin position="232"/>
        <end position="241"/>
    </location>
</feature>
<dbReference type="GO" id="GO:0060003">
    <property type="term" value="P:copper ion export"/>
    <property type="evidence" value="ECO:0007669"/>
    <property type="project" value="TreeGrafter"/>
</dbReference>
<organism evidence="7">
    <name type="scientific">Desulfatirhabdium butyrativorans</name>
    <dbReference type="NCBI Taxonomy" id="340467"/>
    <lineage>
        <taxon>Bacteria</taxon>
        <taxon>Pseudomonadati</taxon>
        <taxon>Thermodesulfobacteriota</taxon>
        <taxon>Desulfobacteria</taxon>
        <taxon>Desulfobacterales</taxon>
        <taxon>Desulfatirhabdiaceae</taxon>
        <taxon>Desulfatirhabdium</taxon>
    </lineage>
</organism>
<sequence>MKKLFLFLSLLVFFGGSFLLGAWYSQSAHIRNAQGDRKVLYYVDPMNPTNVSENPGIAPCGMPMEPVYDDEALSSMFGKDKRGAVLVTGAVRVDPNRQQWIGVRTETVIFRDVVNEARTLGRVVPIENRVFPIISPTDGWVGEIPDVTLGSQVVKNQVMARINVYNYDFYTWQQKYLTELGQKGQRSHTSSQLTEPAAPHQVITTPTNPSKSSDLRSPLEAQQTPRSVSRLNKRDPNDPRTDFVYYPNRSELVLLNLGVSREQLNYIAQTGAYVTNIEIRSPAKGLVLNRNVLPGQKIDPGTECFRIVDLSRVWIVADLFERDIEDIRSGLQVKITLPQGGKTFSGKIGSIVPLYDGPSRTLKLRIEAENPGSVLRPDMVVDVTVQIPMHRKIFVPAGAVVQKGMQRIVYRSIGEGYFEPREIITGKYVGQQVEVVQGLSAGDHIVVSGNFLIDSESRMRSAAIGLMSPSEKERLKGGASEGKIGRTDGVRHD</sequence>
<dbReference type="NCBIfam" id="TIGR01730">
    <property type="entry name" value="RND_mfp"/>
    <property type="match status" value="1"/>
</dbReference>
<dbReference type="PANTHER" id="PTHR30097">
    <property type="entry name" value="CATION EFFLUX SYSTEM PROTEIN CUSB"/>
    <property type="match status" value="1"/>
</dbReference>
<dbReference type="Pfam" id="PF25973">
    <property type="entry name" value="BSH_CzcB"/>
    <property type="match status" value="1"/>
</dbReference>
<dbReference type="Pfam" id="PF25954">
    <property type="entry name" value="Beta-barrel_RND_2"/>
    <property type="match status" value="1"/>
</dbReference>
<feature type="compositionally biased region" description="Basic and acidic residues" evidence="3">
    <location>
        <begin position="483"/>
        <end position="493"/>
    </location>
</feature>
<comment type="caution">
    <text evidence="7">The sequence shown here is derived from an EMBL/GenBank/DDBJ whole genome shotgun (WGS) entry which is preliminary data.</text>
</comment>
<evidence type="ECO:0000256" key="2">
    <source>
        <dbReference type="ARBA" id="ARBA00022448"/>
    </source>
</evidence>
<feature type="domain" description="CusB-like beta-barrel" evidence="4">
    <location>
        <begin position="312"/>
        <end position="386"/>
    </location>
</feature>